<feature type="compositionally biased region" description="Polar residues" evidence="1">
    <location>
        <begin position="160"/>
        <end position="170"/>
    </location>
</feature>
<dbReference type="GeneID" id="54411422"/>
<gene>
    <name evidence="2" type="ORF">P153DRAFT_390950</name>
</gene>
<protein>
    <recommendedName>
        <fullName evidence="4">RRM domain-containing protein</fullName>
    </recommendedName>
</protein>
<dbReference type="CDD" id="cd12254">
    <property type="entry name" value="RRM_hnRNPH_ESRPs_RBM12_like"/>
    <property type="match status" value="1"/>
</dbReference>
<sequence length="305" mass="33821">MHRRSKLTLDDTGHTSDHVIRMTNVHWQATNGDIKAFFKDIEILDQKRDKNVRNKGRKLTVAYVLFATRTEQMQALRLDRQLLHGREVRLMPAPGGTYSVATDGLSFERGEAPPTQLAHTMDGSATPRFDVGDFPALKPAPALVFQSTTTPTLTTSIPINPSNAATQRTGPYTDKTQDIISSNEQHSDLLSLTRSSTEANRAESYAHGFSIEGLSSLLDTLSVNRSQRQSPTDGHLNMSPKSSPVTKQPKAKANDATISFLFPNAAAHHLRHQDEIAGLTEEQARLKIWNELAGPKKTRPGFWFE</sequence>
<dbReference type="InterPro" id="IPR012677">
    <property type="entry name" value="Nucleotide-bd_a/b_plait_sf"/>
</dbReference>
<name>A0A6A5ZYP7_9PLEO</name>
<proteinExistence type="predicted"/>
<evidence type="ECO:0008006" key="4">
    <source>
        <dbReference type="Google" id="ProtNLM"/>
    </source>
</evidence>
<dbReference type="AlphaFoldDB" id="A0A6A5ZYP7"/>
<dbReference type="GO" id="GO:0003676">
    <property type="term" value="F:nucleic acid binding"/>
    <property type="evidence" value="ECO:0007669"/>
    <property type="project" value="InterPro"/>
</dbReference>
<dbReference type="InterPro" id="IPR035979">
    <property type="entry name" value="RBD_domain_sf"/>
</dbReference>
<dbReference type="Gene3D" id="3.30.70.330">
    <property type="match status" value="1"/>
</dbReference>
<accession>A0A6A5ZYP7</accession>
<dbReference type="OrthoDB" id="5382468at2759"/>
<evidence type="ECO:0000313" key="2">
    <source>
        <dbReference type="EMBL" id="KAF2123907.1"/>
    </source>
</evidence>
<reference evidence="2" key="1">
    <citation type="journal article" date="2020" name="Stud. Mycol.">
        <title>101 Dothideomycetes genomes: a test case for predicting lifestyles and emergence of pathogens.</title>
        <authorList>
            <person name="Haridas S."/>
            <person name="Albert R."/>
            <person name="Binder M."/>
            <person name="Bloem J."/>
            <person name="Labutti K."/>
            <person name="Salamov A."/>
            <person name="Andreopoulos B."/>
            <person name="Baker S."/>
            <person name="Barry K."/>
            <person name="Bills G."/>
            <person name="Bluhm B."/>
            <person name="Cannon C."/>
            <person name="Castanera R."/>
            <person name="Culley D."/>
            <person name="Daum C."/>
            <person name="Ezra D."/>
            <person name="Gonzalez J."/>
            <person name="Henrissat B."/>
            <person name="Kuo A."/>
            <person name="Liang C."/>
            <person name="Lipzen A."/>
            <person name="Lutzoni F."/>
            <person name="Magnuson J."/>
            <person name="Mondo S."/>
            <person name="Nolan M."/>
            <person name="Ohm R."/>
            <person name="Pangilinan J."/>
            <person name="Park H.-J."/>
            <person name="Ramirez L."/>
            <person name="Alfaro M."/>
            <person name="Sun H."/>
            <person name="Tritt A."/>
            <person name="Yoshinaga Y."/>
            <person name="Zwiers L.-H."/>
            <person name="Turgeon B."/>
            <person name="Goodwin S."/>
            <person name="Spatafora J."/>
            <person name="Crous P."/>
            <person name="Grigoriev I."/>
        </authorList>
    </citation>
    <scope>NUCLEOTIDE SEQUENCE</scope>
    <source>
        <strain evidence="2">CBS 119687</strain>
    </source>
</reference>
<dbReference type="RefSeq" id="XP_033518300.1">
    <property type="nucleotide sequence ID" value="XM_033670990.1"/>
</dbReference>
<keyword evidence="3" id="KW-1185">Reference proteome</keyword>
<feature type="region of interest" description="Disordered" evidence="1">
    <location>
        <begin position="154"/>
        <end position="175"/>
    </location>
</feature>
<dbReference type="Proteomes" id="UP000799771">
    <property type="component" value="Unassembled WGS sequence"/>
</dbReference>
<organism evidence="2 3">
    <name type="scientific">Dothidotthia symphoricarpi CBS 119687</name>
    <dbReference type="NCBI Taxonomy" id="1392245"/>
    <lineage>
        <taxon>Eukaryota</taxon>
        <taxon>Fungi</taxon>
        <taxon>Dikarya</taxon>
        <taxon>Ascomycota</taxon>
        <taxon>Pezizomycotina</taxon>
        <taxon>Dothideomycetes</taxon>
        <taxon>Pleosporomycetidae</taxon>
        <taxon>Pleosporales</taxon>
        <taxon>Dothidotthiaceae</taxon>
        <taxon>Dothidotthia</taxon>
    </lineage>
</organism>
<evidence type="ECO:0000313" key="3">
    <source>
        <dbReference type="Proteomes" id="UP000799771"/>
    </source>
</evidence>
<dbReference type="SUPFAM" id="SSF54928">
    <property type="entry name" value="RNA-binding domain, RBD"/>
    <property type="match status" value="1"/>
</dbReference>
<dbReference type="EMBL" id="ML977521">
    <property type="protein sequence ID" value="KAF2123907.1"/>
    <property type="molecule type" value="Genomic_DNA"/>
</dbReference>
<feature type="region of interest" description="Disordered" evidence="1">
    <location>
        <begin position="224"/>
        <end position="252"/>
    </location>
</feature>
<evidence type="ECO:0000256" key="1">
    <source>
        <dbReference type="SAM" id="MobiDB-lite"/>
    </source>
</evidence>